<gene>
    <name evidence="1" type="ORF">ABID46_002692</name>
</gene>
<dbReference type="Proteomes" id="UP001549146">
    <property type="component" value="Unassembled WGS sequence"/>
</dbReference>
<organism evidence="1 2">
    <name type="scientific">Moheibacter stercoris</name>
    <dbReference type="NCBI Taxonomy" id="1628251"/>
    <lineage>
        <taxon>Bacteria</taxon>
        <taxon>Pseudomonadati</taxon>
        <taxon>Bacteroidota</taxon>
        <taxon>Flavobacteriia</taxon>
        <taxon>Flavobacteriales</taxon>
        <taxon>Weeksellaceae</taxon>
        <taxon>Moheibacter</taxon>
    </lineage>
</organism>
<proteinExistence type="predicted"/>
<comment type="caution">
    <text evidence="1">The sequence shown here is derived from an EMBL/GenBank/DDBJ whole genome shotgun (WGS) entry which is preliminary data.</text>
</comment>
<accession>A0ABV2LX19</accession>
<name>A0ABV2LX19_9FLAO</name>
<reference evidence="1 2" key="1">
    <citation type="submission" date="2024-06" db="EMBL/GenBank/DDBJ databases">
        <title>Genomic Encyclopedia of Type Strains, Phase IV (KMG-IV): sequencing the most valuable type-strain genomes for metagenomic binning, comparative biology and taxonomic classification.</title>
        <authorList>
            <person name="Goeker M."/>
        </authorList>
    </citation>
    <scope>NUCLEOTIDE SEQUENCE [LARGE SCALE GENOMIC DNA]</scope>
    <source>
        <strain evidence="1 2">DSM 29388</strain>
    </source>
</reference>
<sequence length="169" mass="19628">MKYPLSILAVCLFGILNAQIHQFHGSLNEYLNEEIHSQTSEKNIQNPTFIVDGKTFLNEIPTEIYNLKKEDIKSVSYIGNEIQDLTKIWTDTSKQGVLFINTHKYSTEESEYLPEFILYFFDGKLIDADYLKSVQPSDIESVKVIKNHFDVNEKKYHGMIIIEPFDITQ</sequence>
<evidence type="ECO:0000313" key="2">
    <source>
        <dbReference type="Proteomes" id="UP001549146"/>
    </source>
</evidence>
<evidence type="ECO:0000313" key="1">
    <source>
        <dbReference type="EMBL" id="MET3733099.1"/>
    </source>
</evidence>
<protein>
    <submittedName>
        <fullName evidence="1">Uncharacterized protein</fullName>
    </submittedName>
</protein>
<keyword evidence="2" id="KW-1185">Reference proteome</keyword>
<dbReference type="EMBL" id="JBEPMO010000031">
    <property type="protein sequence ID" value="MET3733099.1"/>
    <property type="molecule type" value="Genomic_DNA"/>
</dbReference>